<feature type="domain" description="Double zinc ribbon" evidence="2">
    <location>
        <begin position="5"/>
        <end position="65"/>
    </location>
</feature>
<dbReference type="InterPro" id="IPR000836">
    <property type="entry name" value="PRTase_dom"/>
</dbReference>
<keyword evidence="3" id="KW-0808">Transferase</keyword>
<dbReference type="CDD" id="cd06223">
    <property type="entry name" value="PRTases_typeI"/>
    <property type="match status" value="1"/>
</dbReference>
<evidence type="ECO:0000259" key="2">
    <source>
        <dbReference type="Pfam" id="PF18912"/>
    </source>
</evidence>
<dbReference type="OrthoDB" id="9779910at2"/>
<proteinExistence type="inferred from homology"/>
<dbReference type="InterPro" id="IPR029057">
    <property type="entry name" value="PRTase-like"/>
</dbReference>
<dbReference type="Gene3D" id="3.40.50.2020">
    <property type="match status" value="1"/>
</dbReference>
<protein>
    <submittedName>
        <fullName evidence="3">Ribose-phosphate pyrophosphokinase</fullName>
    </submittedName>
</protein>
<sequence>MLDIFLDYIYPRNIKCIVCKCPIDKGNSYSLCKDCFREIKFITNSCYRCGKVLTDFYKEDLCPVCSDKEYNFDRGFCCTVYDDNIHKIIYSFKYGGNTFLSYPIAQIMKDKIHYEGIYFDYIVPVPLHKNRKNKRGFNQAFLISKNLGKFMDKEVLDIVIRNKDTRFLSKLSKFEREIELKDSFTISKEKYKIVSKDILLIDDIFTTGTTSSEIAKILKNNGANKVYALSFASGRNIY</sequence>
<dbReference type="InterPro" id="IPR044005">
    <property type="entry name" value="DZR_2"/>
</dbReference>
<reference evidence="3 4" key="1">
    <citation type="submission" date="2017-03" db="EMBL/GenBank/DDBJ databases">
        <title>Genome sequence of Clostridium thermoalcaliphilum DSM 7309.</title>
        <authorList>
            <person name="Poehlein A."/>
            <person name="Daniel R."/>
        </authorList>
    </citation>
    <scope>NUCLEOTIDE SEQUENCE [LARGE SCALE GENOMIC DNA]</scope>
    <source>
        <strain evidence="3 4">DSM 7309</strain>
    </source>
</reference>
<dbReference type="STRING" id="29349.CLOTH_12360"/>
<comment type="caution">
    <text evidence="3">The sequence shown here is derived from an EMBL/GenBank/DDBJ whole genome shotgun (WGS) entry which is preliminary data.</text>
</comment>
<dbReference type="Pfam" id="PF18912">
    <property type="entry name" value="DZR_2"/>
    <property type="match status" value="1"/>
</dbReference>
<keyword evidence="4" id="KW-1185">Reference proteome</keyword>
<organism evidence="3 4">
    <name type="scientific">Alkalithermobacter paradoxus</name>
    <dbReference type="NCBI Taxonomy" id="29349"/>
    <lineage>
        <taxon>Bacteria</taxon>
        <taxon>Bacillati</taxon>
        <taxon>Bacillota</taxon>
        <taxon>Clostridia</taxon>
        <taxon>Peptostreptococcales</taxon>
        <taxon>Tepidibacteraceae</taxon>
        <taxon>Alkalithermobacter</taxon>
    </lineage>
</organism>
<dbReference type="Proteomes" id="UP000190140">
    <property type="component" value="Unassembled WGS sequence"/>
</dbReference>
<dbReference type="InterPro" id="IPR051910">
    <property type="entry name" value="ComF/GntX_DNA_util-trans"/>
</dbReference>
<comment type="similarity">
    <text evidence="1">Belongs to the ComF/GntX family.</text>
</comment>
<keyword evidence="3" id="KW-0418">Kinase</keyword>
<dbReference type="PANTHER" id="PTHR47505:SF1">
    <property type="entry name" value="DNA UTILIZATION PROTEIN YHGH"/>
    <property type="match status" value="1"/>
</dbReference>
<evidence type="ECO:0000313" key="3">
    <source>
        <dbReference type="EMBL" id="OPJ56058.1"/>
    </source>
</evidence>
<evidence type="ECO:0000313" key="4">
    <source>
        <dbReference type="Proteomes" id="UP000190140"/>
    </source>
</evidence>
<dbReference type="PANTHER" id="PTHR47505">
    <property type="entry name" value="DNA UTILIZATION PROTEIN YHGH"/>
    <property type="match status" value="1"/>
</dbReference>
<dbReference type="EMBL" id="MZGW01000003">
    <property type="protein sequence ID" value="OPJ56058.1"/>
    <property type="molecule type" value="Genomic_DNA"/>
</dbReference>
<accession>A0A1V4I7U3</accession>
<dbReference type="AlphaFoldDB" id="A0A1V4I7U3"/>
<dbReference type="SUPFAM" id="SSF53271">
    <property type="entry name" value="PRTase-like"/>
    <property type="match status" value="1"/>
</dbReference>
<evidence type="ECO:0000256" key="1">
    <source>
        <dbReference type="ARBA" id="ARBA00008007"/>
    </source>
</evidence>
<dbReference type="GO" id="GO:0016301">
    <property type="term" value="F:kinase activity"/>
    <property type="evidence" value="ECO:0007669"/>
    <property type="project" value="UniProtKB-KW"/>
</dbReference>
<dbReference type="RefSeq" id="WP_079412169.1">
    <property type="nucleotide sequence ID" value="NZ_MZGW01000003.1"/>
</dbReference>
<gene>
    <name evidence="3" type="primary">prs_1</name>
    <name evidence="3" type="ORF">CLOTH_12360</name>
</gene>
<name>A0A1V4I7U3_9FIRM</name>